<name>A0A017SQX8_ASPRC</name>
<evidence type="ECO:0000313" key="3">
    <source>
        <dbReference type="Proteomes" id="UP000019804"/>
    </source>
</evidence>
<dbReference type="HOGENOM" id="CLU_1160899_0_0_1"/>
<keyword evidence="1" id="KW-1133">Transmembrane helix</keyword>
<evidence type="ECO:0000256" key="1">
    <source>
        <dbReference type="SAM" id="Phobius"/>
    </source>
</evidence>
<dbReference type="AlphaFoldDB" id="A0A017SQX8"/>
<proteinExistence type="predicted"/>
<feature type="transmembrane region" description="Helical" evidence="1">
    <location>
        <begin position="109"/>
        <end position="133"/>
    </location>
</feature>
<dbReference type="GeneID" id="63692866"/>
<dbReference type="EMBL" id="KK088412">
    <property type="protein sequence ID" value="EYE99216.1"/>
    <property type="molecule type" value="Genomic_DNA"/>
</dbReference>
<gene>
    <name evidence="2" type="ORF">EURHEDRAFT_132701</name>
</gene>
<keyword evidence="3" id="KW-1185">Reference proteome</keyword>
<accession>A0A017SQX8</accession>
<keyword evidence="1" id="KW-0812">Transmembrane</keyword>
<dbReference type="Proteomes" id="UP000019804">
    <property type="component" value="Unassembled WGS sequence"/>
</dbReference>
<keyword evidence="1" id="KW-0472">Membrane</keyword>
<feature type="transmembrane region" description="Helical" evidence="1">
    <location>
        <begin position="170"/>
        <end position="190"/>
    </location>
</feature>
<organism evidence="2 3">
    <name type="scientific">Aspergillus ruber (strain CBS 135680)</name>
    <dbReference type="NCBI Taxonomy" id="1388766"/>
    <lineage>
        <taxon>Eukaryota</taxon>
        <taxon>Fungi</taxon>
        <taxon>Dikarya</taxon>
        <taxon>Ascomycota</taxon>
        <taxon>Pezizomycotina</taxon>
        <taxon>Eurotiomycetes</taxon>
        <taxon>Eurotiomycetidae</taxon>
        <taxon>Eurotiales</taxon>
        <taxon>Aspergillaceae</taxon>
        <taxon>Aspergillus</taxon>
        <taxon>Aspergillus subgen. Aspergillus</taxon>
    </lineage>
</organism>
<protein>
    <submittedName>
        <fullName evidence="2">Uncharacterized protein</fullName>
    </submittedName>
</protein>
<sequence>MRGKEKGKEAYFFCLTALLNCCSVVVYRQGCLGYFGVSRTPGVYSGVFRTIPASIRWSDCRVRWRAEHCCLVSANSPWLYARVSLSLNCCYISKRSTVFCCVSGSLLQLLLTIFLLTTCVSASLLCAILYISAREHDLRPVNGISLKWWFFLGTSQFAVPICLRSSRDVLLMYLVVWMSSLSVVLSIYYLRVQLYINGIADRLVRILRYCLRKRTVQLSTGELSDSLGFVLRRRMISAL</sequence>
<dbReference type="RefSeq" id="XP_040642904.1">
    <property type="nucleotide sequence ID" value="XM_040777742.1"/>
</dbReference>
<reference evidence="3" key="1">
    <citation type="journal article" date="2014" name="Nat. Commun.">
        <title>Genomic adaptations of the halophilic Dead Sea filamentous fungus Eurotium rubrum.</title>
        <authorList>
            <person name="Kis-Papo T."/>
            <person name="Weig A.R."/>
            <person name="Riley R."/>
            <person name="Persoh D."/>
            <person name="Salamov A."/>
            <person name="Sun H."/>
            <person name="Lipzen A."/>
            <person name="Wasser S.P."/>
            <person name="Rambold G."/>
            <person name="Grigoriev I.V."/>
            <person name="Nevo E."/>
        </authorList>
    </citation>
    <scope>NUCLEOTIDE SEQUENCE [LARGE SCALE GENOMIC DNA]</scope>
    <source>
        <strain evidence="3">CBS 135680</strain>
    </source>
</reference>
<evidence type="ECO:0000313" key="2">
    <source>
        <dbReference type="EMBL" id="EYE99216.1"/>
    </source>
</evidence>